<keyword evidence="6 9" id="KW-1133">Transmembrane helix</keyword>
<evidence type="ECO:0000256" key="2">
    <source>
        <dbReference type="ARBA" id="ARBA00022614"/>
    </source>
</evidence>
<keyword evidence="7 9" id="KW-0472">Membrane</keyword>
<reference evidence="11" key="2">
    <citation type="submission" date="2022-01" db="EMBL/GenBank/DDBJ databases">
        <authorList>
            <person name="Yamashiro T."/>
            <person name="Shiraishi A."/>
            <person name="Satake H."/>
            <person name="Nakayama K."/>
        </authorList>
    </citation>
    <scope>NUCLEOTIDE SEQUENCE</scope>
</reference>
<dbReference type="Pfam" id="PF00560">
    <property type="entry name" value="LRR_1"/>
    <property type="match status" value="2"/>
</dbReference>
<dbReference type="Gene3D" id="3.80.10.10">
    <property type="entry name" value="Ribonuclease Inhibitor"/>
    <property type="match status" value="2"/>
</dbReference>
<keyword evidence="4" id="KW-0732">Signal</keyword>
<evidence type="ECO:0000256" key="3">
    <source>
        <dbReference type="ARBA" id="ARBA00022692"/>
    </source>
</evidence>
<keyword evidence="3 9" id="KW-0812">Transmembrane</keyword>
<dbReference type="InterPro" id="IPR046956">
    <property type="entry name" value="RLP23-like"/>
</dbReference>
<organism evidence="11 12">
    <name type="scientific">Tanacetum coccineum</name>
    <dbReference type="NCBI Taxonomy" id="301880"/>
    <lineage>
        <taxon>Eukaryota</taxon>
        <taxon>Viridiplantae</taxon>
        <taxon>Streptophyta</taxon>
        <taxon>Embryophyta</taxon>
        <taxon>Tracheophyta</taxon>
        <taxon>Spermatophyta</taxon>
        <taxon>Magnoliopsida</taxon>
        <taxon>eudicotyledons</taxon>
        <taxon>Gunneridae</taxon>
        <taxon>Pentapetalae</taxon>
        <taxon>asterids</taxon>
        <taxon>campanulids</taxon>
        <taxon>Asterales</taxon>
        <taxon>Asteraceae</taxon>
        <taxon>Asteroideae</taxon>
        <taxon>Anthemideae</taxon>
        <taxon>Anthemidinae</taxon>
        <taxon>Tanacetum</taxon>
    </lineage>
</organism>
<evidence type="ECO:0000256" key="7">
    <source>
        <dbReference type="ARBA" id="ARBA00023136"/>
    </source>
</evidence>
<proteinExistence type="predicted"/>
<dbReference type="Pfam" id="PF08263">
    <property type="entry name" value="LRRNT_2"/>
    <property type="match status" value="1"/>
</dbReference>
<evidence type="ECO:0000259" key="10">
    <source>
        <dbReference type="Pfam" id="PF08263"/>
    </source>
</evidence>
<reference evidence="11" key="1">
    <citation type="journal article" date="2022" name="Int. J. Mol. Sci.">
        <title>Draft Genome of Tanacetum Coccineum: Genomic Comparison of Closely Related Tanacetum-Family Plants.</title>
        <authorList>
            <person name="Yamashiro T."/>
            <person name="Shiraishi A."/>
            <person name="Nakayama K."/>
            <person name="Satake H."/>
        </authorList>
    </citation>
    <scope>NUCLEOTIDE SEQUENCE</scope>
</reference>
<dbReference type="PANTHER" id="PTHR48063">
    <property type="entry name" value="LRR RECEPTOR-LIKE KINASE"/>
    <property type="match status" value="1"/>
</dbReference>
<dbReference type="InterPro" id="IPR032675">
    <property type="entry name" value="LRR_dom_sf"/>
</dbReference>
<keyword evidence="8" id="KW-0325">Glycoprotein</keyword>
<dbReference type="SUPFAM" id="SSF52058">
    <property type="entry name" value="L domain-like"/>
    <property type="match status" value="1"/>
</dbReference>
<evidence type="ECO:0000313" key="11">
    <source>
        <dbReference type="EMBL" id="GJT39310.1"/>
    </source>
</evidence>
<feature type="transmembrane region" description="Helical" evidence="9">
    <location>
        <begin position="285"/>
        <end position="305"/>
    </location>
</feature>
<dbReference type="EMBL" id="BQNB010015377">
    <property type="protein sequence ID" value="GJT39310.1"/>
    <property type="molecule type" value="Genomic_DNA"/>
</dbReference>
<dbReference type="InterPro" id="IPR013210">
    <property type="entry name" value="LRR_N_plant-typ"/>
</dbReference>
<keyword evidence="5" id="KW-0677">Repeat</keyword>
<evidence type="ECO:0000256" key="6">
    <source>
        <dbReference type="ARBA" id="ARBA00022989"/>
    </source>
</evidence>
<keyword evidence="12" id="KW-1185">Reference proteome</keyword>
<accession>A0ABQ5DJX1</accession>
<evidence type="ECO:0000256" key="4">
    <source>
        <dbReference type="ARBA" id="ARBA00022729"/>
    </source>
</evidence>
<sequence>MKSPQALIYLSSFSRISIYGLSIICLTSATVSASYGGNETDYLALLSFKSKITHDPYKVLTSWNHSFYLCDWTGISCGRRHKRVNAIVLYSYGLEGSLSPHVGNLSFLRRLYLWNNSFQGTIPPELGRLSRLRHLILYDNKLSGVILKEISFLSKLKILQISDNKLEGGIPPSMGNITSLEVFTASRNPLGGSIPDTLGHLNSLIVFYSCDCNLYGSIPPSIYNLSLLVNISLAHNYLTGSLPSEIGVMLPNLKLLHIPPSIYNLSLFGDGDDEESDEIGCTWKVVMLGYGCGILVGLVMGNLMLSTRKVKWFNAIADATESLVLKKKKRRHVYVGK</sequence>
<evidence type="ECO:0000256" key="9">
    <source>
        <dbReference type="SAM" id="Phobius"/>
    </source>
</evidence>
<feature type="domain" description="Leucine-rich repeat-containing N-terminal plant-type" evidence="10">
    <location>
        <begin position="39"/>
        <end position="77"/>
    </location>
</feature>
<gene>
    <name evidence="11" type="ORF">Tco_0939175</name>
</gene>
<protein>
    <submittedName>
        <fullName evidence="11">Kinase-like domain-containing protein</fullName>
    </submittedName>
</protein>
<comment type="caution">
    <text evidence="11">The sequence shown here is derived from an EMBL/GenBank/DDBJ whole genome shotgun (WGS) entry which is preliminary data.</text>
</comment>
<dbReference type="PANTHER" id="PTHR48063:SF112">
    <property type="entry name" value="RECEPTOR LIKE PROTEIN 30-LIKE"/>
    <property type="match status" value="1"/>
</dbReference>
<dbReference type="Pfam" id="PF13855">
    <property type="entry name" value="LRR_8"/>
    <property type="match status" value="1"/>
</dbReference>
<name>A0ABQ5DJX1_9ASTR</name>
<evidence type="ECO:0000256" key="8">
    <source>
        <dbReference type="ARBA" id="ARBA00023180"/>
    </source>
</evidence>
<comment type="subcellular location">
    <subcellularLocation>
        <location evidence="1">Membrane</location>
        <topology evidence="1">Single-pass type I membrane protein</topology>
    </subcellularLocation>
</comment>
<dbReference type="Proteomes" id="UP001151760">
    <property type="component" value="Unassembled WGS sequence"/>
</dbReference>
<evidence type="ECO:0000313" key="12">
    <source>
        <dbReference type="Proteomes" id="UP001151760"/>
    </source>
</evidence>
<evidence type="ECO:0000256" key="1">
    <source>
        <dbReference type="ARBA" id="ARBA00004479"/>
    </source>
</evidence>
<dbReference type="InterPro" id="IPR001611">
    <property type="entry name" value="Leu-rich_rpt"/>
</dbReference>
<keyword evidence="2" id="KW-0433">Leucine-rich repeat</keyword>
<evidence type="ECO:0000256" key="5">
    <source>
        <dbReference type="ARBA" id="ARBA00022737"/>
    </source>
</evidence>